<dbReference type="Pfam" id="PF13376">
    <property type="entry name" value="OmdA"/>
    <property type="match status" value="1"/>
</dbReference>
<dbReference type="SUPFAM" id="SSF159888">
    <property type="entry name" value="YdhG-like"/>
    <property type="match status" value="1"/>
</dbReference>
<keyword evidence="3" id="KW-1185">Reference proteome</keyword>
<evidence type="ECO:0000259" key="1">
    <source>
        <dbReference type="Pfam" id="PF08818"/>
    </source>
</evidence>
<protein>
    <recommendedName>
        <fullName evidence="1">YdhG-like domain-containing protein</fullName>
    </recommendedName>
</protein>
<evidence type="ECO:0000313" key="3">
    <source>
        <dbReference type="Proteomes" id="UP000321249"/>
    </source>
</evidence>
<organism evidence="2 3">
    <name type="scientific">Allosphingosinicella ginsenosidimutans</name>
    <dbReference type="NCBI Taxonomy" id="1176539"/>
    <lineage>
        <taxon>Bacteria</taxon>
        <taxon>Pseudomonadati</taxon>
        <taxon>Pseudomonadota</taxon>
        <taxon>Alphaproteobacteria</taxon>
        <taxon>Sphingomonadales</taxon>
        <taxon>Sphingomonadaceae</taxon>
        <taxon>Allosphingosinicella</taxon>
    </lineage>
</organism>
<evidence type="ECO:0000313" key="2">
    <source>
        <dbReference type="EMBL" id="TXC63036.1"/>
    </source>
</evidence>
<dbReference type="Gene3D" id="3.90.1150.200">
    <property type="match status" value="1"/>
</dbReference>
<proteinExistence type="predicted"/>
<dbReference type="AlphaFoldDB" id="A0A5C6TS22"/>
<dbReference type="Proteomes" id="UP000321249">
    <property type="component" value="Unassembled WGS sequence"/>
</dbReference>
<dbReference type="Pfam" id="PF08818">
    <property type="entry name" value="DUF1801"/>
    <property type="match status" value="1"/>
</dbReference>
<feature type="domain" description="YdhG-like" evidence="1">
    <location>
        <begin position="19"/>
        <end position="109"/>
    </location>
</feature>
<comment type="caution">
    <text evidence="2">The sequence shown here is derived from an EMBL/GenBank/DDBJ whole genome shotgun (WGS) entry which is preliminary data.</text>
</comment>
<dbReference type="InterPro" id="IPR014922">
    <property type="entry name" value="YdhG-like"/>
</dbReference>
<reference evidence="2 3" key="1">
    <citation type="journal article" date="2015" name="J. Microbiol.">
        <title>Sphingosinicella ginsenosidimutans sp. nov., with ginsenoside converting activity.</title>
        <authorList>
            <person name="Kim J.K."/>
            <person name="Kang M.S."/>
            <person name="Park S.C."/>
            <person name="Kim K.M."/>
            <person name="Choi K."/>
            <person name="Yoon M.H."/>
            <person name="Im W.T."/>
        </authorList>
    </citation>
    <scope>NUCLEOTIDE SEQUENCE [LARGE SCALE GENOMIC DNA]</scope>
    <source>
        <strain evidence="2 3">BS-11</strain>
    </source>
</reference>
<sequence>MKTDPRIDAYIERQADFARPILTHLRATIHEACPDAEEAVKWGMPNFLYKGKILANMAAFKAHASFGYWNDAMLRQDERNSEAMGQFGRIGSIDDLPPRDRLIELTRQSMALIDSGAKPPRPPANKAPPEVPNDMRAAIDANAPAKATFDAFPPSARRDYVEWITEAKREETRTKRIAQAVEWLAEGKRRNWKYENC</sequence>
<dbReference type="OrthoDB" id="214150at2"/>
<dbReference type="EMBL" id="VOQQ01000001">
    <property type="protein sequence ID" value="TXC63036.1"/>
    <property type="molecule type" value="Genomic_DNA"/>
</dbReference>
<accession>A0A5C6TS22</accession>
<gene>
    <name evidence="2" type="ORF">FRZ32_04760</name>
</gene>
<dbReference type="RefSeq" id="WP_147042437.1">
    <property type="nucleotide sequence ID" value="NZ_BAABIR010000002.1"/>
</dbReference>
<name>A0A5C6TS22_9SPHN</name>